<sequence>MNEQPSAAFQTDFVLITTEPVRSLLVLEWRRQITLQERKIGFGKALDLTREMSLLYWLIDDLQLSIITPEEKEWVLSEFQGEASQTSLQKLAVVTPDYYPSLVANTEFTEKGKQGYQAKGQIRHEVFIDHESALNWLLSEEAMEE</sequence>
<gene>
    <name evidence="2" type="ORF">ACD591_04925</name>
    <name evidence="1" type="ORF">FOE74_10980</name>
</gene>
<organism evidence="1 3">
    <name type="scientific">Rufibacter glacialis</name>
    <dbReference type="NCBI Taxonomy" id="1259555"/>
    <lineage>
        <taxon>Bacteria</taxon>
        <taxon>Pseudomonadati</taxon>
        <taxon>Bacteroidota</taxon>
        <taxon>Cytophagia</taxon>
        <taxon>Cytophagales</taxon>
        <taxon>Hymenobacteraceae</taxon>
        <taxon>Rufibacter</taxon>
    </lineage>
</organism>
<reference evidence="1 3" key="2">
    <citation type="submission" date="2019-09" db="EMBL/GenBank/DDBJ databases">
        <title>A bacterium isolated from glacier soil.</title>
        <authorList>
            <person name="Liu Q."/>
        </authorList>
    </citation>
    <scope>NUCLEOTIDE SEQUENCE [LARGE SCALE GENOMIC DNA]</scope>
    <source>
        <strain evidence="1 3">MDT1-10-3</strain>
    </source>
</reference>
<dbReference type="Proteomes" id="UP000323866">
    <property type="component" value="Unassembled WGS sequence"/>
</dbReference>
<evidence type="ECO:0000313" key="3">
    <source>
        <dbReference type="Proteomes" id="UP000323866"/>
    </source>
</evidence>
<reference evidence="2 4" key="3">
    <citation type="submission" date="2024-08" db="EMBL/GenBank/DDBJ databases">
        <authorList>
            <person name="Wei W."/>
        </authorList>
    </citation>
    <scope>NUCLEOTIDE SEQUENCE [LARGE SCALE GENOMIC DNA]</scope>
    <source>
        <strain evidence="2 4">XU2</strain>
    </source>
</reference>
<reference evidence="1 3" key="1">
    <citation type="submission" date="2019-07" db="EMBL/GenBank/DDBJ databases">
        <authorList>
            <person name="Qu J.-H."/>
        </authorList>
    </citation>
    <scope>NUCLEOTIDE SEQUENCE [LARGE SCALE GENOMIC DNA]</scope>
    <source>
        <strain evidence="1 3">MDT1-10-3</strain>
    </source>
</reference>
<dbReference type="RefSeq" id="WP_149098637.1">
    <property type="nucleotide sequence ID" value="NZ_BMMG01000003.1"/>
</dbReference>
<protein>
    <recommendedName>
        <fullName evidence="5">STAS/SEC14 domain-containing protein</fullName>
    </recommendedName>
</protein>
<proteinExistence type="predicted"/>
<evidence type="ECO:0000313" key="4">
    <source>
        <dbReference type="Proteomes" id="UP001570846"/>
    </source>
</evidence>
<dbReference type="EMBL" id="VKKZ01000020">
    <property type="protein sequence ID" value="KAA6434695.1"/>
    <property type="molecule type" value="Genomic_DNA"/>
</dbReference>
<evidence type="ECO:0008006" key="5">
    <source>
        <dbReference type="Google" id="ProtNLM"/>
    </source>
</evidence>
<name>A0A5M8QF83_9BACT</name>
<evidence type="ECO:0000313" key="1">
    <source>
        <dbReference type="EMBL" id="KAA6434695.1"/>
    </source>
</evidence>
<dbReference type="OrthoDB" id="851693at2"/>
<comment type="caution">
    <text evidence="1">The sequence shown here is derived from an EMBL/GenBank/DDBJ whole genome shotgun (WGS) entry which is preliminary data.</text>
</comment>
<dbReference type="EMBL" id="JBGOGF010000002">
    <property type="protein sequence ID" value="MFA1770625.1"/>
    <property type="molecule type" value="Genomic_DNA"/>
</dbReference>
<dbReference type="AlphaFoldDB" id="A0A5M8QF83"/>
<accession>A0A5M8QF83</accession>
<keyword evidence="4" id="KW-1185">Reference proteome</keyword>
<evidence type="ECO:0000313" key="2">
    <source>
        <dbReference type="EMBL" id="MFA1770625.1"/>
    </source>
</evidence>
<dbReference type="Proteomes" id="UP001570846">
    <property type="component" value="Unassembled WGS sequence"/>
</dbReference>